<evidence type="ECO:0000256" key="4">
    <source>
        <dbReference type="ARBA" id="ARBA00023136"/>
    </source>
</evidence>
<accession>A0A4Q4SWG2</accession>
<feature type="transmembrane region" description="Helical" evidence="5">
    <location>
        <begin position="21"/>
        <end position="42"/>
    </location>
</feature>
<dbReference type="PANTHER" id="PTHR31162">
    <property type="entry name" value="MALIC ACID TRANSPORT PROTEIN-RELATED"/>
    <property type="match status" value="1"/>
</dbReference>
<evidence type="ECO:0000256" key="1">
    <source>
        <dbReference type="ARBA" id="ARBA00004141"/>
    </source>
</evidence>
<keyword evidence="4 5" id="KW-0472">Membrane</keyword>
<dbReference type="EMBL" id="QJNU01000997">
    <property type="protein sequence ID" value="RYO81349.1"/>
    <property type="molecule type" value="Genomic_DNA"/>
</dbReference>
<dbReference type="InterPro" id="IPR004695">
    <property type="entry name" value="SLAC1/Mae1/Ssu1/TehA"/>
</dbReference>
<protein>
    <submittedName>
        <fullName evidence="6">Uncharacterized protein</fullName>
    </submittedName>
</protein>
<dbReference type="GO" id="GO:0016020">
    <property type="term" value="C:membrane"/>
    <property type="evidence" value="ECO:0007669"/>
    <property type="project" value="UniProtKB-SubCell"/>
</dbReference>
<sequence>MYTLYLSRLPRSRLTGESKRLGMFVAVGSAGYTSATLAALGMDGPRVIPPEFLSIDSDMRTGDLWKAFAIPTATFIWLLDFWFFALAVCACLRGSRHMEFSLDWLAFVFPSVELTTGTVQIADAIGSSAVKGVAVWQKKVLWPGKDVNLEGLDDQEVSYELRQEQQPS</sequence>
<dbReference type="PANTHER" id="PTHR31162:SF0">
    <property type="entry name" value="MALIC ACID TRANSPORT PROTEIN"/>
    <property type="match status" value="1"/>
</dbReference>
<organism evidence="6 7">
    <name type="scientific">Monosporascus ibericus</name>
    <dbReference type="NCBI Taxonomy" id="155417"/>
    <lineage>
        <taxon>Eukaryota</taxon>
        <taxon>Fungi</taxon>
        <taxon>Dikarya</taxon>
        <taxon>Ascomycota</taxon>
        <taxon>Pezizomycotina</taxon>
        <taxon>Sordariomycetes</taxon>
        <taxon>Xylariomycetidae</taxon>
        <taxon>Xylariales</taxon>
        <taxon>Xylariales incertae sedis</taxon>
        <taxon>Monosporascus</taxon>
    </lineage>
</organism>
<evidence type="ECO:0000256" key="5">
    <source>
        <dbReference type="SAM" id="Phobius"/>
    </source>
</evidence>
<name>A0A4Q4SWG2_9PEZI</name>
<evidence type="ECO:0000313" key="6">
    <source>
        <dbReference type="EMBL" id="RYO81349.1"/>
    </source>
</evidence>
<evidence type="ECO:0000256" key="3">
    <source>
        <dbReference type="ARBA" id="ARBA00022989"/>
    </source>
</evidence>
<dbReference type="InterPro" id="IPR030185">
    <property type="entry name" value="Mae1"/>
</dbReference>
<keyword evidence="3 5" id="KW-1133">Transmembrane helix</keyword>
<dbReference type="AlphaFoldDB" id="A0A4Q4SWG2"/>
<proteinExistence type="predicted"/>
<keyword evidence="2 5" id="KW-0812">Transmembrane</keyword>
<keyword evidence="7" id="KW-1185">Reference proteome</keyword>
<dbReference type="STRING" id="155417.A0A4Q4SWG2"/>
<dbReference type="OrthoDB" id="4761639at2759"/>
<feature type="transmembrane region" description="Helical" evidence="5">
    <location>
        <begin position="68"/>
        <end position="92"/>
    </location>
</feature>
<dbReference type="GO" id="GO:0015140">
    <property type="term" value="F:malate transmembrane transporter activity"/>
    <property type="evidence" value="ECO:0007669"/>
    <property type="project" value="InterPro"/>
</dbReference>
<evidence type="ECO:0000313" key="7">
    <source>
        <dbReference type="Proteomes" id="UP000293360"/>
    </source>
</evidence>
<gene>
    <name evidence="6" type="ORF">DL764_009776</name>
</gene>
<dbReference type="Pfam" id="PF03595">
    <property type="entry name" value="SLAC1"/>
    <property type="match status" value="1"/>
</dbReference>
<evidence type="ECO:0000256" key="2">
    <source>
        <dbReference type="ARBA" id="ARBA00022692"/>
    </source>
</evidence>
<comment type="caution">
    <text evidence="6">The sequence shown here is derived from an EMBL/GenBank/DDBJ whole genome shotgun (WGS) entry which is preliminary data.</text>
</comment>
<dbReference type="Proteomes" id="UP000293360">
    <property type="component" value="Unassembled WGS sequence"/>
</dbReference>
<comment type="subcellular location">
    <subcellularLocation>
        <location evidence="1">Membrane</location>
        <topology evidence="1">Multi-pass membrane protein</topology>
    </subcellularLocation>
</comment>
<dbReference type="Gene3D" id="1.50.10.150">
    <property type="entry name" value="Voltage-dependent anion channel"/>
    <property type="match status" value="1"/>
</dbReference>
<reference evidence="6 7" key="1">
    <citation type="submission" date="2018-06" db="EMBL/GenBank/DDBJ databases">
        <title>Complete Genomes of Monosporascus.</title>
        <authorList>
            <person name="Robinson A.J."/>
            <person name="Natvig D.O."/>
        </authorList>
    </citation>
    <scope>NUCLEOTIDE SEQUENCE [LARGE SCALE GENOMIC DNA]</scope>
    <source>
        <strain evidence="6 7">CBS 110550</strain>
    </source>
</reference>
<dbReference type="InterPro" id="IPR038665">
    <property type="entry name" value="Voltage-dep_anion_channel_sf"/>
</dbReference>